<reference evidence="3" key="1">
    <citation type="submission" date="2020-05" db="EMBL/GenBank/DDBJ databases">
        <authorList>
            <person name="Chiriac C."/>
            <person name="Salcher M."/>
            <person name="Ghai R."/>
            <person name="Kavagutti S V."/>
        </authorList>
    </citation>
    <scope>NUCLEOTIDE SEQUENCE</scope>
</reference>
<evidence type="ECO:0000259" key="2">
    <source>
        <dbReference type="SMART" id="SM00642"/>
    </source>
</evidence>
<dbReference type="InterPro" id="IPR006047">
    <property type="entry name" value="GH13_cat_dom"/>
</dbReference>
<dbReference type="AlphaFoldDB" id="A0A6J6FFU1"/>
<evidence type="ECO:0000256" key="1">
    <source>
        <dbReference type="ARBA" id="ARBA00023180"/>
    </source>
</evidence>
<accession>A0A6J6FFU1</accession>
<dbReference type="InterPro" id="IPR017853">
    <property type="entry name" value="GH"/>
</dbReference>
<dbReference type="SMART" id="SM00642">
    <property type="entry name" value="Aamy"/>
    <property type="match status" value="1"/>
</dbReference>
<dbReference type="Gene3D" id="3.90.400.10">
    <property type="entry name" value="Oligo-1,6-glucosidase, Domain 2"/>
    <property type="match status" value="1"/>
</dbReference>
<dbReference type="PANTHER" id="PTHR10357">
    <property type="entry name" value="ALPHA-AMYLASE FAMILY MEMBER"/>
    <property type="match status" value="1"/>
</dbReference>
<dbReference type="CDD" id="cd11332">
    <property type="entry name" value="AmyAc_OligoGlu_TS"/>
    <property type="match status" value="1"/>
</dbReference>
<dbReference type="InterPro" id="IPR045857">
    <property type="entry name" value="O16G_dom_2"/>
</dbReference>
<dbReference type="Pfam" id="PF00128">
    <property type="entry name" value="Alpha-amylase"/>
    <property type="match status" value="1"/>
</dbReference>
<keyword evidence="1" id="KW-0325">Glycoprotein</keyword>
<proteinExistence type="predicted"/>
<name>A0A6J6FFU1_9ZZZZ</name>
<dbReference type="FunFam" id="3.90.400.10:FF:000001">
    <property type="entry name" value="Maltase A3, isoform A"/>
    <property type="match status" value="1"/>
</dbReference>
<protein>
    <submittedName>
        <fullName evidence="3">Unannotated protein</fullName>
    </submittedName>
</protein>
<dbReference type="GO" id="GO:0004556">
    <property type="term" value="F:alpha-amylase activity"/>
    <property type="evidence" value="ECO:0007669"/>
    <property type="project" value="TreeGrafter"/>
</dbReference>
<feature type="domain" description="Glycosyl hydrolase family 13 catalytic" evidence="2">
    <location>
        <begin position="19"/>
        <end position="430"/>
    </location>
</feature>
<gene>
    <name evidence="3" type="ORF">UFOPK1755_00838</name>
</gene>
<dbReference type="Gene3D" id="3.20.20.80">
    <property type="entry name" value="Glycosidases"/>
    <property type="match status" value="1"/>
</dbReference>
<evidence type="ECO:0000313" key="3">
    <source>
        <dbReference type="EMBL" id="CAB4586245.1"/>
    </source>
</evidence>
<organism evidence="3">
    <name type="scientific">freshwater metagenome</name>
    <dbReference type="NCBI Taxonomy" id="449393"/>
    <lineage>
        <taxon>unclassified sequences</taxon>
        <taxon>metagenomes</taxon>
        <taxon>ecological metagenomes</taxon>
    </lineage>
</organism>
<dbReference type="SUPFAM" id="SSF51445">
    <property type="entry name" value="(Trans)glycosidases"/>
    <property type="match status" value="1"/>
</dbReference>
<dbReference type="GO" id="GO:0009313">
    <property type="term" value="P:oligosaccharide catabolic process"/>
    <property type="evidence" value="ECO:0007669"/>
    <property type="project" value="TreeGrafter"/>
</dbReference>
<dbReference type="PANTHER" id="PTHR10357:SF179">
    <property type="entry name" value="NEUTRAL AND BASIC AMINO ACID TRANSPORT PROTEIN RBAT"/>
    <property type="match status" value="1"/>
</dbReference>
<dbReference type="EMBL" id="CAEZTX010000096">
    <property type="protein sequence ID" value="CAB4586245.1"/>
    <property type="molecule type" value="Genomic_DNA"/>
</dbReference>
<sequence length="560" mass="63326">MTLLPRDQRAWWRDAVTYQIYIRSFADGNGDGIGDIEGIRSKLPYLKSLGVDAIWITPWYPSPQNDHGYDVANYMDIEPMYGTLADAQRLINETHQHGMKLIVDIVPNHSSDQHVWFQEALRSPIGSKARERYIFRDGKGENGELPPNNWQSVFGGPAWHRLVDADGNGEQWYLHLFAVEQPDFNWEHPEVHAHFEEILKFWLDRGVDGFRIDVAHALMKYPGMPDIPPARERASNDELVPDEERPMWDQDGVHEIYRAWRKILNSYPGDRMAVAEAWVSPASRIARYLRPDELANSFNFDFLTSLWEPQYLTGMINRAVNAMAEVGAPPSWVFNNHDVTRSVDRFDLGLQNQQVNTFERQGDPAKFDIARGTLRARAGALLMLALPGGAYIYQGEELAVPEVRDIPEDRLTDPIWKMSGFKDRGRDGCRVPIAWKTSPEGAHGFSSNLALTPDQAWLPQSPWWGSYSVESQVGQDGSTHSLYTQALAIRKAESGLGDGPMSWIDAGKDVIAFSRLGNFACYVNFGLPIEMPQGAEVLLASQKISGNMIPTDTTVWMRLK</sequence>